<sequence>MYSVMIVDDEELVLRSFAYTIQNHAPAFRVCAQASSGLDALELAKDNNPDIVILDIAMPGLDGLETLEQLREVNPDLQCILSTAYERFDLAQRAIPLGVFRYLVKPVGKKTLLEALEGAGQQIESRRKLSQEHRQDAQRLTHSHRLEEEHFMQELLCGTLDGESWNLYRRSLWISADRGFILVLSARGGSSDASPGGFTDLRRVYREFVDWVNHRVQCFALDIGRLVLFIVTRRESSFFQGDLTARAEDLGLVDLRMGWGSTQPYDTLDESYKEALAMITRSPGNRQSHRRQERDRILAIQHSLKRCEELGTGVFLENLREYWRFLIQEYPVGIAKNKILVALTAAQEGLTVFVEELPDLGVEIADLETQDQVAAWLDTAGRMICAAARLQIQSNLPRVLHHAMLMIQQHYDQALQLSSLARECGVNPNYLGRLFKEYLHTTFVDYLNSIRLHQAEQLMAKGTLRLKEVSWAVGYRDPNYFSRIFKKYRGQTPKEFIALSDQEVSHG</sequence>
<dbReference type="Proteomes" id="UP000029692">
    <property type="component" value="Unassembled WGS sequence"/>
</dbReference>
<dbReference type="eggNOG" id="COG4753">
    <property type="taxonomic scope" value="Bacteria"/>
</dbReference>
<feature type="domain" description="HTH araC/xylS-type" evidence="5">
    <location>
        <begin position="401"/>
        <end position="499"/>
    </location>
</feature>
<dbReference type="AlphaFoldDB" id="A0A098QU62"/>
<dbReference type="InterPro" id="IPR011006">
    <property type="entry name" value="CheY-like_superfamily"/>
</dbReference>
<feature type="modified residue" description="4-aspartylphosphate" evidence="4">
    <location>
        <position position="55"/>
    </location>
</feature>
<dbReference type="PROSITE" id="PS00041">
    <property type="entry name" value="HTH_ARAC_FAMILY_1"/>
    <property type="match status" value="1"/>
</dbReference>
<dbReference type="PANTHER" id="PTHR43280">
    <property type="entry name" value="ARAC-FAMILY TRANSCRIPTIONAL REGULATOR"/>
    <property type="match status" value="1"/>
</dbReference>
<dbReference type="PROSITE" id="PS50110">
    <property type="entry name" value="RESPONSE_REGULATORY"/>
    <property type="match status" value="1"/>
</dbReference>
<dbReference type="OrthoDB" id="327083at2"/>
<keyword evidence="8" id="KW-1185">Reference proteome</keyword>
<protein>
    <recommendedName>
        <fullName evidence="9">AraC family transcriptional regulator</fullName>
    </recommendedName>
</protein>
<organism evidence="7 8">
    <name type="scientific">Spirochaeta lutea</name>
    <dbReference type="NCBI Taxonomy" id="1480694"/>
    <lineage>
        <taxon>Bacteria</taxon>
        <taxon>Pseudomonadati</taxon>
        <taxon>Spirochaetota</taxon>
        <taxon>Spirochaetia</taxon>
        <taxon>Spirochaetales</taxon>
        <taxon>Spirochaetaceae</taxon>
        <taxon>Spirochaeta</taxon>
    </lineage>
</organism>
<dbReference type="InterPro" id="IPR018062">
    <property type="entry name" value="HTH_AraC-typ_CS"/>
</dbReference>
<dbReference type="Gene3D" id="1.10.10.60">
    <property type="entry name" value="Homeodomain-like"/>
    <property type="match status" value="2"/>
</dbReference>
<dbReference type="SUPFAM" id="SSF52172">
    <property type="entry name" value="CheY-like"/>
    <property type="match status" value="1"/>
</dbReference>
<dbReference type="SUPFAM" id="SSF46689">
    <property type="entry name" value="Homeodomain-like"/>
    <property type="match status" value="2"/>
</dbReference>
<evidence type="ECO:0000256" key="4">
    <source>
        <dbReference type="PROSITE-ProRule" id="PRU00169"/>
    </source>
</evidence>
<reference evidence="7 8" key="1">
    <citation type="submission" date="2014-05" db="EMBL/GenBank/DDBJ databases">
        <title>De novo Genome Sequence of Spirocheata sp.</title>
        <authorList>
            <person name="Shivani Y."/>
            <person name="Subhash Y."/>
            <person name="Tushar L."/>
            <person name="Sasikala C."/>
            <person name="Ramana C.V."/>
        </authorList>
    </citation>
    <scope>NUCLEOTIDE SEQUENCE [LARGE SCALE GENOMIC DNA]</scope>
    <source>
        <strain evidence="7 8">JC230</strain>
    </source>
</reference>
<keyword evidence="1" id="KW-0805">Transcription regulation</keyword>
<gene>
    <name evidence="7" type="ORF">DC28_13345</name>
</gene>
<evidence type="ECO:0000256" key="2">
    <source>
        <dbReference type="ARBA" id="ARBA00023125"/>
    </source>
</evidence>
<dbReference type="InterPro" id="IPR009057">
    <property type="entry name" value="Homeodomain-like_sf"/>
</dbReference>
<dbReference type="Gene3D" id="3.40.50.2300">
    <property type="match status" value="1"/>
</dbReference>
<evidence type="ECO:0000259" key="5">
    <source>
        <dbReference type="PROSITE" id="PS01124"/>
    </source>
</evidence>
<proteinExistence type="predicted"/>
<comment type="caution">
    <text evidence="7">The sequence shown here is derived from an EMBL/GenBank/DDBJ whole genome shotgun (WGS) entry which is preliminary data.</text>
</comment>
<dbReference type="PROSITE" id="PS01124">
    <property type="entry name" value="HTH_ARAC_FAMILY_2"/>
    <property type="match status" value="1"/>
</dbReference>
<evidence type="ECO:0000256" key="1">
    <source>
        <dbReference type="ARBA" id="ARBA00023015"/>
    </source>
</evidence>
<dbReference type="RefSeq" id="WP_037549491.1">
    <property type="nucleotide sequence ID" value="NZ_JNUP01000071.1"/>
</dbReference>
<dbReference type="GO" id="GO:0043565">
    <property type="term" value="F:sequence-specific DNA binding"/>
    <property type="evidence" value="ECO:0007669"/>
    <property type="project" value="InterPro"/>
</dbReference>
<dbReference type="SMART" id="SM00448">
    <property type="entry name" value="REC"/>
    <property type="match status" value="1"/>
</dbReference>
<evidence type="ECO:0000259" key="6">
    <source>
        <dbReference type="PROSITE" id="PS50110"/>
    </source>
</evidence>
<evidence type="ECO:0000313" key="8">
    <source>
        <dbReference type="Proteomes" id="UP000029692"/>
    </source>
</evidence>
<dbReference type="PANTHER" id="PTHR43280:SF28">
    <property type="entry name" value="HTH-TYPE TRANSCRIPTIONAL ACTIVATOR RHAS"/>
    <property type="match status" value="1"/>
</dbReference>
<name>A0A098QU62_9SPIO</name>
<dbReference type="InterPro" id="IPR001789">
    <property type="entry name" value="Sig_transdc_resp-reg_receiver"/>
</dbReference>
<dbReference type="STRING" id="1480694.DC28_13345"/>
<dbReference type="eggNOG" id="COG2207">
    <property type="taxonomic scope" value="Bacteria"/>
</dbReference>
<dbReference type="InterPro" id="IPR018060">
    <property type="entry name" value="HTH_AraC"/>
</dbReference>
<dbReference type="CDD" id="cd17536">
    <property type="entry name" value="REC_YesN-like"/>
    <property type="match status" value="1"/>
</dbReference>
<dbReference type="GO" id="GO:0000160">
    <property type="term" value="P:phosphorelay signal transduction system"/>
    <property type="evidence" value="ECO:0007669"/>
    <property type="project" value="InterPro"/>
</dbReference>
<accession>A0A098QU62</accession>
<dbReference type="EMBL" id="JNUP01000071">
    <property type="protein sequence ID" value="KGE70923.1"/>
    <property type="molecule type" value="Genomic_DNA"/>
</dbReference>
<dbReference type="GO" id="GO:0003700">
    <property type="term" value="F:DNA-binding transcription factor activity"/>
    <property type="evidence" value="ECO:0007669"/>
    <property type="project" value="InterPro"/>
</dbReference>
<keyword evidence="4" id="KW-0597">Phosphoprotein</keyword>
<evidence type="ECO:0008006" key="9">
    <source>
        <dbReference type="Google" id="ProtNLM"/>
    </source>
</evidence>
<evidence type="ECO:0000313" key="7">
    <source>
        <dbReference type="EMBL" id="KGE70923.1"/>
    </source>
</evidence>
<dbReference type="SMART" id="SM00342">
    <property type="entry name" value="HTH_ARAC"/>
    <property type="match status" value="1"/>
</dbReference>
<feature type="domain" description="Response regulatory" evidence="6">
    <location>
        <begin position="3"/>
        <end position="120"/>
    </location>
</feature>
<evidence type="ECO:0000256" key="3">
    <source>
        <dbReference type="ARBA" id="ARBA00023163"/>
    </source>
</evidence>
<dbReference type="Pfam" id="PF00072">
    <property type="entry name" value="Response_reg"/>
    <property type="match status" value="1"/>
</dbReference>
<keyword evidence="2" id="KW-0238">DNA-binding</keyword>
<dbReference type="Pfam" id="PF12833">
    <property type="entry name" value="HTH_18"/>
    <property type="match status" value="1"/>
</dbReference>
<keyword evidence="3" id="KW-0804">Transcription</keyword>